<organism evidence="2 3">
    <name type="scientific">Alienimonas chondri</name>
    <dbReference type="NCBI Taxonomy" id="2681879"/>
    <lineage>
        <taxon>Bacteria</taxon>
        <taxon>Pseudomonadati</taxon>
        <taxon>Planctomycetota</taxon>
        <taxon>Planctomycetia</taxon>
        <taxon>Planctomycetales</taxon>
        <taxon>Planctomycetaceae</taxon>
        <taxon>Alienimonas</taxon>
    </lineage>
</organism>
<name>A0ABX1VE69_9PLAN</name>
<accession>A0ABX1VE69</accession>
<evidence type="ECO:0000313" key="2">
    <source>
        <dbReference type="EMBL" id="NNJ26088.1"/>
    </source>
</evidence>
<reference evidence="2 3" key="1">
    <citation type="journal article" date="2020" name="Syst. Appl. Microbiol.">
        <title>Alienimonas chondri sp. nov., a novel planctomycete isolated from the biofilm of the red alga Chondrus crispus.</title>
        <authorList>
            <person name="Vitorino I."/>
            <person name="Albuquerque L."/>
            <person name="Wiegand S."/>
            <person name="Kallscheuer N."/>
            <person name="da Costa M.S."/>
            <person name="Lobo-da-Cunha A."/>
            <person name="Jogler C."/>
            <person name="Lage O.M."/>
        </authorList>
    </citation>
    <scope>NUCLEOTIDE SEQUENCE [LARGE SCALE GENOMIC DNA]</scope>
    <source>
        <strain evidence="2 3">LzC2</strain>
    </source>
</reference>
<dbReference type="Proteomes" id="UP000609651">
    <property type="component" value="Unassembled WGS sequence"/>
</dbReference>
<dbReference type="InterPro" id="IPR041049">
    <property type="entry name" value="DUF5615"/>
</dbReference>
<keyword evidence="3" id="KW-1185">Reference proteome</keyword>
<proteinExistence type="predicted"/>
<feature type="domain" description="DUF5615" evidence="1">
    <location>
        <begin position="13"/>
        <end position="87"/>
    </location>
</feature>
<gene>
    <name evidence="2" type="ORF">LzC2_21670</name>
</gene>
<dbReference type="EMBL" id="WTPX01000061">
    <property type="protein sequence ID" value="NNJ26088.1"/>
    <property type="molecule type" value="Genomic_DNA"/>
</dbReference>
<sequence length="120" mass="12791">MSTGTAESPFGIRFYCDEHVPSVVVDQLRGRGVDCLTVQQDGRGGLSDSDVLDRAGVLGRVVLTSDAGFARIAHERQRNGAPFAGVVKLNDPSAAVADLLVLAECYGPDDMADRIEYLPL</sequence>
<comment type="caution">
    <text evidence="2">The sequence shown here is derived from an EMBL/GenBank/DDBJ whole genome shotgun (WGS) entry which is preliminary data.</text>
</comment>
<evidence type="ECO:0000259" key="1">
    <source>
        <dbReference type="Pfam" id="PF18480"/>
    </source>
</evidence>
<evidence type="ECO:0000313" key="3">
    <source>
        <dbReference type="Proteomes" id="UP000609651"/>
    </source>
</evidence>
<dbReference type="RefSeq" id="WP_171186752.1">
    <property type="nucleotide sequence ID" value="NZ_WTPX01000061.1"/>
</dbReference>
<protein>
    <recommendedName>
        <fullName evidence="1">DUF5615 domain-containing protein</fullName>
    </recommendedName>
</protein>
<dbReference type="Pfam" id="PF18480">
    <property type="entry name" value="DUF5615"/>
    <property type="match status" value="1"/>
</dbReference>